<dbReference type="InterPro" id="IPR003719">
    <property type="entry name" value="Phenazine_PhzF-like"/>
</dbReference>
<evidence type="ECO:0000313" key="2">
    <source>
        <dbReference type="Proteomes" id="UP000717515"/>
    </source>
</evidence>
<comment type="caution">
    <text evidence="1">The sequence shown here is derived from an EMBL/GenBank/DDBJ whole genome shotgun (WGS) entry which is preliminary data.</text>
</comment>
<gene>
    <name evidence="1" type="ORF">KVV02_002230</name>
</gene>
<protein>
    <submittedName>
        <fullName evidence="1">Uncharacterized protein</fullName>
    </submittedName>
</protein>
<dbReference type="NCBIfam" id="TIGR00654">
    <property type="entry name" value="PhzF_family"/>
    <property type="match status" value="2"/>
</dbReference>
<sequence length="774" mass="84300">MLPSTYPFYQIDVFTDKVYLGNPLAVVVALDPSLPVPTDEQMAKFANWTNLSETTFLLPPTNPSKADYSVRIFTPTTELPFAGHPTLGTCRVFLDYTAAGNDIKGPRKIVQECGVGLVELFLSDDGSIAFVAPPLSKTGAVEEETVLVACQAMGLDPSEILDTQWIVNGPNWFALLVKDHSTVLRAKSSPTEQSKKIEWGIVGEYPAAHRRSPTDPLFEVRTFPHADMIDEDPVTGSFNAGMAQWLIGTGRAPTSYTASQGTAMGRQGRVVVKRDDSDLSVDEAKRNIWIGGHSVVCIRGTIKTITEDECQQPVAVSVCTGSAGSAWFDMNATSSAKMWGAAMAGGLNTLCQNLHAPWPPHRMTPIDVLQSFAVHSQRTEELQAPLEKAETRAKAAGMRPMRSAHYMLVRMMHSLADAGVAGLISALAGIIDVFTNKAYLGNPLAVVVALDPSLPVPTDQQMAKFANWTNLSETTFLLPPTDPSKADYSVRIFTPATELPFAGHPTLGTCRVFLDYTAAGNDIKGPRKIVQECGVGLVELLLSNDGSIAFVAPPLLKTGTVEEETVLVACQAMGLDRSEVLDTQWIVNGPDWFALLVKDPSTVLRVKRTPTKQSKKIKWGIIGEYPAAQRTSPNDPLFEVRTFPHSALVDEDPVTGSFKYVALFNFAGMAQWLIGTGRAPTSYIASQGTAMGRQGRVVVKRDDSDVSVDEAKRNSGYSFKTAEGIRSVLKRYIEVEFGCQGDTWHCDNNNTCTGNPMFEPTFSDYFRSLRNREG</sequence>
<accession>A0A9P8CWL0</accession>
<dbReference type="AlphaFoldDB" id="A0A9P8CWL0"/>
<dbReference type="GO" id="GO:0016853">
    <property type="term" value="F:isomerase activity"/>
    <property type="evidence" value="ECO:0007669"/>
    <property type="project" value="TreeGrafter"/>
</dbReference>
<dbReference type="PANTHER" id="PTHR13774">
    <property type="entry name" value="PHENAZINE BIOSYNTHESIS PROTEIN"/>
    <property type="match status" value="1"/>
</dbReference>
<evidence type="ECO:0000313" key="1">
    <source>
        <dbReference type="EMBL" id="KAG9322297.1"/>
    </source>
</evidence>
<organism evidence="1 2">
    <name type="scientific">Mortierella alpina</name>
    <name type="common">Oleaginous fungus</name>
    <name type="synonym">Mortierella renispora</name>
    <dbReference type="NCBI Taxonomy" id="64518"/>
    <lineage>
        <taxon>Eukaryota</taxon>
        <taxon>Fungi</taxon>
        <taxon>Fungi incertae sedis</taxon>
        <taxon>Mucoromycota</taxon>
        <taxon>Mortierellomycotina</taxon>
        <taxon>Mortierellomycetes</taxon>
        <taxon>Mortierellales</taxon>
        <taxon>Mortierellaceae</taxon>
        <taxon>Mortierella</taxon>
    </lineage>
</organism>
<dbReference type="SUPFAM" id="SSF54506">
    <property type="entry name" value="Diaminopimelate epimerase-like"/>
    <property type="match status" value="2"/>
</dbReference>
<dbReference type="Gene3D" id="3.10.310.10">
    <property type="entry name" value="Diaminopimelate Epimerase, Chain A, domain 1"/>
    <property type="match status" value="4"/>
</dbReference>
<proteinExistence type="predicted"/>
<feature type="non-terminal residue" evidence="1">
    <location>
        <position position="1"/>
    </location>
</feature>
<dbReference type="GO" id="GO:0005737">
    <property type="term" value="C:cytoplasm"/>
    <property type="evidence" value="ECO:0007669"/>
    <property type="project" value="TreeGrafter"/>
</dbReference>
<dbReference type="EMBL" id="JAIFTL010000155">
    <property type="protein sequence ID" value="KAG9322297.1"/>
    <property type="molecule type" value="Genomic_DNA"/>
</dbReference>
<dbReference type="PANTHER" id="PTHR13774:SF32">
    <property type="entry name" value="ANTISENSE-ENHANCING SEQUENCE 1"/>
    <property type="match status" value="1"/>
</dbReference>
<reference evidence="1" key="1">
    <citation type="submission" date="2021-07" db="EMBL/GenBank/DDBJ databases">
        <title>Draft genome of Mortierella alpina, strain LL118, isolated from an aspen leaf litter sample.</title>
        <authorList>
            <person name="Yang S."/>
            <person name="Vinatzer B.A."/>
        </authorList>
    </citation>
    <scope>NUCLEOTIDE SEQUENCE</scope>
    <source>
        <strain evidence="1">LL118</strain>
    </source>
</reference>
<dbReference type="Pfam" id="PF02567">
    <property type="entry name" value="PhzC-PhzF"/>
    <property type="match status" value="2"/>
</dbReference>
<dbReference type="Proteomes" id="UP000717515">
    <property type="component" value="Unassembled WGS sequence"/>
</dbReference>
<name>A0A9P8CWL0_MORAP</name>